<evidence type="ECO:0000313" key="7">
    <source>
        <dbReference type="EMBL" id="EEQ32801.1"/>
    </source>
</evidence>
<keyword evidence="3 6" id="KW-1133">Transmembrane helix</keyword>
<feature type="region of interest" description="Disordered" evidence="5">
    <location>
        <begin position="93"/>
        <end position="115"/>
    </location>
</feature>
<protein>
    <recommendedName>
        <fullName evidence="9">Mid2 domain-containing protein</fullName>
    </recommendedName>
</protein>
<dbReference type="Proteomes" id="UP000002035">
    <property type="component" value="Unassembled WGS sequence"/>
</dbReference>
<proteinExistence type="predicted"/>
<sequence>MTTSMTMTSTSAPATSMPTPSPISTTTPPQDDSGSKKSSSGAVIGGAVGGSLGGLLIIGGLAYLVWRYLRKEKILLSKNEPKEHDFNSLATQQKVGGWGPSELHGSPSPVIHEAP</sequence>
<dbReference type="GO" id="GO:0071944">
    <property type="term" value="C:cell periphery"/>
    <property type="evidence" value="ECO:0007669"/>
    <property type="project" value="UniProtKB-ARBA"/>
</dbReference>
<accession>C5FSE8</accession>
<evidence type="ECO:0000256" key="6">
    <source>
        <dbReference type="SAM" id="Phobius"/>
    </source>
</evidence>
<dbReference type="GO" id="GO:0016020">
    <property type="term" value="C:membrane"/>
    <property type="evidence" value="ECO:0007669"/>
    <property type="project" value="UniProtKB-SubCell"/>
</dbReference>
<evidence type="ECO:0000256" key="3">
    <source>
        <dbReference type="ARBA" id="ARBA00022989"/>
    </source>
</evidence>
<dbReference type="eggNOG" id="ENOG502T0AS">
    <property type="taxonomic scope" value="Eukaryota"/>
</dbReference>
<organism evidence="7 8">
    <name type="scientific">Arthroderma otae (strain ATCC MYA-4605 / CBS 113480)</name>
    <name type="common">Microsporum canis</name>
    <dbReference type="NCBI Taxonomy" id="554155"/>
    <lineage>
        <taxon>Eukaryota</taxon>
        <taxon>Fungi</taxon>
        <taxon>Dikarya</taxon>
        <taxon>Ascomycota</taxon>
        <taxon>Pezizomycotina</taxon>
        <taxon>Eurotiomycetes</taxon>
        <taxon>Eurotiomycetidae</taxon>
        <taxon>Onygenales</taxon>
        <taxon>Arthrodermataceae</taxon>
        <taxon>Microsporum</taxon>
    </lineage>
</organism>
<dbReference type="InterPro" id="IPR051694">
    <property type="entry name" value="Immunoregulatory_rcpt-like"/>
</dbReference>
<evidence type="ECO:0000256" key="4">
    <source>
        <dbReference type="ARBA" id="ARBA00023136"/>
    </source>
</evidence>
<dbReference type="STRING" id="554155.C5FSE8"/>
<feature type="transmembrane region" description="Helical" evidence="6">
    <location>
        <begin position="42"/>
        <end position="66"/>
    </location>
</feature>
<dbReference type="VEuPathDB" id="FungiDB:MCYG_05620"/>
<evidence type="ECO:0008006" key="9">
    <source>
        <dbReference type="Google" id="ProtNLM"/>
    </source>
</evidence>
<evidence type="ECO:0000256" key="2">
    <source>
        <dbReference type="ARBA" id="ARBA00022692"/>
    </source>
</evidence>
<comment type="subcellular location">
    <subcellularLocation>
        <location evidence="1">Membrane</location>
        <topology evidence="1">Single-pass membrane protein</topology>
    </subcellularLocation>
</comment>
<feature type="region of interest" description="Disordered" evidence="5">
    <location>
        <begin position="1"/>
        <end position="44"/>
    </location>
</feature>
<feature type="compositionally biased region" description="Low complexity" evidence="5">
    <location>
        <begin position="1"/>
        <end position="29"/>
    </location>
</feature>
<reference evidence="8" key="1">
    <citation type="journal article" date="2012" name="MBio">
        <title>Comparative genome analysis of Trichophyton rubrum and related dermatophytes reveals candidate genes involved in infection.</title>
        <authorList>
            <person name="Martinez D.A."/>
            <person name="Oliver B.G."/>
            <person name="Graeser Y."/>
            <person name="Goldberg J.M."/>
            <person name="Li W."/>
            <person name="Martinez-Rossi N.M."/>
            <person name="Monod M."/>
            <person name="Shelest E."/>
            <person name="Barton R.C."/>
            <person name="Birch E."/>
            <person name="Brakhage A.A."/>
            <person name="Chen Z."/>
            <person name="Gurr S.J."/>
            <person name="Heiman D."/>
            <person name="Heitman J."/>
            <person name="Kosti I."/>
            <person name="Rossi A."/>
            <person name="Saif S."/>
            <person name="Samalova M."/>
            <person name="Saunders C.W."/>
            <person name="Shea T."/>
            <person name="Summerbell R.C."/>
            <person name="Xu J."/>
            <person name="Young S."/>
            <person name="Zeng Q."/>
            <person name="Birren B.W."/>
            <person name="Cuomo C.A."/>
            <person name="White T.C."/>
        </authorList>
    </citation>
    <scope>NUCLEOTIDE SEQUENCE [LARGE SCALE GENOMIC DNA]</scope>
    <source>
        <strain evidence="8">ATCC MYA-4605 / CBS 113480</strain>
    </source>
</reference>
<dbReference type="AlphaFoldDB" id="C5FSE8"/>
<keyword evidence="2 6" id="KW-0812">Transmembrane</keyword>
<evidence type="ECO:0000313" key="8">
    <source>
        <dbReference type="Proteomes" id="UP000002035"/>
    </source>
</evidence>
<keyword evidence="8" id="KW-1185">Reference proteome</keyword>
<dbReference type="HOGENOM" id="CLU_2108482_0_0_1"/>
<keyword evidence="4 6" id="KW-0472">Membrane</keyword>
<dbReference type="GeneID" id="9224998"/>
<dbReference type="EMBL" id="DS995705">
    <property type="protein sequence ID" value="EEQ32801.1"/>
    <property type="molecule type" value="Genomic_DNA"/>
</dbReference>
<dbReference type="PANTHER" id="PTHR15549:SF27">
    <property type="entry name" value="CHITIN-BINDING TYPE-1 DOMAIN-CONTAINING PROTEIN"/>
    <property type="match status" value="1"/>
</dbReference>
<gene>
    <name evidence="7" type="ORF">MCYG_05620</name>
</gene>
<dbReference type="RefSeq" id="XP_002845751.1">
    <property type="nucleotide sequence ID" value="XM_002845705.1"/>
</dbReference>
<name>C5FSE8_ARTOC</name>
<evidence type="ECO:0000256" key="1">
    <source>
        <dbReference type="ARBA" id="ARBA00004167"/>
    </source>
</evidence>
<evidence type="ECO:0000256" key="5">
    <source>
        <dbReference type="SAM" id="MobiDB-lite"/>
    </source>
</evidence>
<dbReference type="PANTHER" id="PTHR15549">
    <property type="entry name" value="PAIRED IMMUNOGLOBULIN-LIKE TYPE 2 RECEPTOR"/>
    <property type="match status" value="1"/>
</dbReference>